<sequence length="93" mass="10369">MVSQSAMIQSFPLEVNHNACASQVHSHHLSIARSHESHKEQQALASWFVRKSRGTKVNDMNSFAILQGGEQHEILLDQAAMAEEAVCKYFSSD</sequence>
<evidence type="ECO:0000313" key="2">
    <source>
        <dbReference type="Proteomes" id="UP001396334"/>
    </source>
</evidence>
<organism evidence="1 2">
    <name type="scientific">Hibiscus sabdariffa</name>
    <name type="common">roselle</name>
    <dbReference type="NCBI Taxonomy" id="183260"/>
    <lineage>
        <taxon>Eukaryota</taxon>
        <taxon>Viridiplantae</taxon>
        <taxon>Streptophyta</taxon>
        <taxon>Embryophyta</taxon>
        <taxon>Tracheophyta</taxon>
        <taxon>Spermatophyta</taxon>
        <taxon>Magnoliopsida</taxon>
        <taxon>eudicotyledons</taxon>
        <taxon>Gunneridae</taxon>
        <taxon>Pentapetalae</taxon>
        <taxon>rosids</taxon>
        <taxon>malvids</taxon>
        <taxon>Malvales</taxon>
        <taxon>Malvaceae</taxon>
        <taxon>Malvoideae</taxon>
        <taxon>Hibiscus</taxon>
    </lineage>
</organism>
<accession>A0ABR2RN75</accession>
<evidence type="ECO:0000313" key="1">
    <source>
        <dbReference type="EMBL" id="KAK9014400.1"/>
    </source>
</evidence>
<reference evidence="1 2" key="1">
    <citation type="journal article" date="2024" name="G3 (Bethesda)">
        <title>Genome assembly of Hibiscus sabdariffa L. provides insights into metabolisms of medicinal natural products.</title>
        <authorList>
            <person name="Kim T."/>
        </authorList>
    </citation>
    <scope>NUCLEOTIDE SEQUENCE [LARGE SCALE GENOMIC DNA]</scope>
    <source>
        <strain evidence="1">TK-2024</strain>
        <tissue evidence="1">Old leaves</tissue>
    </source>
</reference>
<dbReference type="Proteomes" id="UP001396334">
    <property type="component" value="Unassembled WGS sequence"/>
</dbReference>
<dbReference type="EMBL" id="JBBPBN010000021">
    <property type="protein sequence ID" value="KAK9014400.1"/>
    <property type="molecule type" value="Genomic_DNA"/>
</dbReference>
<proteinExistence type="predicted"/>
<name>A0ABR2RN75_9ROSI</name>
<keyword evidence="2" id="KW-1185">Reference proteome</keyword>
<protein>
    <submittedName>
        <fullName evidence="1">Uncharacterized protein</fullName>
    </submittedName>
</protein>
<comment type="caution">
    <text evidence="1">The sequence shown here is derived from an EMBL/GenBank/DDBJ whole genome shotgun (WGS) entry which is preliminary data.</text>
</comment>
<gene>
    <name evidence="1" type="ORF">V6N11_005558</name>
</gene>